<dbReference type="InterPro" id="IPR047057">
    <property type="entry name" value="MerR_fam"/>
</dbReference>
<dbReference type="RefSeq" id="WP_252594475.1">
    <property type="nucleotide sequence ID" value="NZ_CP099489.1"/>
</dbReference>
<feature type="region of interest" description="Disordered" evidence="5">
    <location>
        <begin position="1"/>
        <end position="21"/>
    </location>
</feature>
<dbReference type="SUPFAM" id="SSF46955">
    <property type="entry name" value="Putative DNA-binding domain"/>
    <property type="match status" value="1"/>
</dbReference>
<dbReference type="SMART" id="SM00422">
    <property type="entry name" value="HTH_MERR"/>
    <property type="match status" value="1"/>
</dbReference>
<evidence type="ECO:0000256" key="2">
    <source>
        <dbReference type="ARBA" id="ARBA00023125"/>
    </source>
</evidence>
<organism evidence="7 8">
    <name type="scientific">Ornithinimicrobium faecis</name>
    <dbReference type="NCBI Taxonomy" id="2934158"/>
    <lineage>
        <taxon>Bacteria</taxon>
        <taxon>Bacillati</taxon>
        <taxon>Actinomycetota</taxon>
        <taxon>Actinomycetes</taxon>
        <taxon>Micrococcales</taxon>
        <taxon>Ornithinimicrobiaceae</taxon>
        <taxon>Ornithinimicrobium</taxon>
    </lineage>
</organism>
<evidence type="ECO:0000256" key="3">
    <source>
        <dbReference type="ARBA" id="ARBA00023163"/>
    </source>
</evidence>
<keyword evidence="8" id="KW-1185">Reference proteome</keyword>
<dbReference type="PANTHER" id="PTHR30204:SF58">
    <property type="entry name" value="HTH-TYPE TRANSCRIPTIONAL REGULATOR YFMP"/>
    <property type="match status" value="1"/>
</dbReference>
<reference evidence="7" key="1">
    <citation type="submission" date="2022-06" db="EMBL/GenBank/DDBJ databases">
        <title>Ornithinimicrobium HY1793.</title>
        <authorList>
            <person name="Huang Y."/>
        </authorList>
    </citation>
    <scope>NUCLEOTIDE SEQUENCE</scope>
    <source>
        <strain evidence="7">HY1793</strain>
    </source>
</reference>
<evidence type="ECO:0000256" key="4">
    <source>
        <dbReference type="SAM" id="Coils"/>
    </source>
</evidence>
<dbReference type="Gene3D" id="1.10.1660.10">
    <property type="match status" value="1"/>
</dbReference>
<accession>A0ABY4YWG1</accession>
<evidence type="ECO:0000313" key="8">
    <source>
        <dbReference type="Proteomes" id="UP001056455"/>
    </source>
</evidence>
<dbReference type="Pfam" id="PF00376">
    <property type="entry name" value="MerR"/>
    <property type="match status" value="1"/>
</dbReference>
<keyword evidence="1" id="KW-0805">Transcription regulation</keyword>
<dbReference type="PROSITE" id="PS50937">
    <property type="entry name" value="HTH_MERR_2"/>
    <property type="match status" value="1"/>
</dbReference>
<dbReference type="InterPro" id="IPR009061">
    <property type="entry name" value="DNA-bd_dom_put_sf"/>
</dbReference>
<evidence type="ECO:0000256" key="1">
    <source>
        <dbReference type="ARBA" id="ARBA00023015"/>
    </source>
</evidence>
<dbReference type="InterPro" id="IPR015358">
    <property type="entry name" value="Tscrpt_reg_MerR_DNA-bd"/>
</dbReference>
<evidence type="ECO:0000259" key="6">
    <source>
        <dbReference type="PROSITE" id="PS50937"/>
    </source>
</evidence>
<gene>
    <name evidence="7" type="ORF">NF556_05450</name>
</gene>
<sequence>MTSAQAAESGPESGAESGAESATWTIAEVADEFDVTHRAVRHYEELGLISPERRGTQRLYHRRDRIRLALIMRGRRIGFPLEEIRTIIDMYDDHPGEAGQLRYLLSQIDDRRADLESRRRDIEDSLAELDELQRRCQEDLARLPAKR</sequence>
<protein>
    <submittedName>
        <fullName evidence="7">MerR family DNA-binding transcriptional regulator</fullName>
    </submittedName>
</protein>
<feature type="domain" description="HTH merR-type" evidence="6">
    <location>
        <begin position="23"/>
        <end position="90"/>
    </location>
</feature>
<dbReference type="GO" id="GO:0003677">
    <property type="term" value="F:DNA binding"/>
    <property type="evidence" value="ECO:0007669"/>
    <property type="project" value="UniProtKB-KW"/>
</dbReference>
<keyword evidence="3" id="KW-0804">Transcription</keyword>
<dbReference type="CDD" id="cd04776">
    <property type="entry name" value="HTH_GnyR"/>
    <property type="match status" value="1"/>
</dbReference>
<dbReference type="EMBL" id="CP099489">
    <property type="protein sequence ID" value="USQ81091.1"/>
    <property type="molecule type" value="Genomic_DNA"/>
</dbReference>
<dbReference type="Proteomes" id="UP001056455">
    <property type="component" value="Chromosome"/>
</dbReference>
<feature type="coiled-coil region" evidence="4">
    <location>
        <begin position="105"/>
        <end position="142"/>
    </location>
</feature>
<proteinExistence type="predicted"/>
<dbReference type="PANTHER" id="PTHR30204">
    <property type="entry name" value="REDOX-CYCLING DRUG-SENSING TRANSCRIPTIONAL ACTIVATOR SOXR"/>
    <property type="match status" value="1"/>
</dbReference>
<evidence type="ECO:0000256" key="5">
    <source>
        <dbReference type="SAM" id="MobiDB-lite"/>
    </source>
</evidence>
<keyword evidence="2 7" id="KW-0238">DNA-binding</keyword>
<evidence type="ECO:0000313" key="7">
    <source>
        <dbReference type="EMBL" id="USQ81091.1"/>
    </source>
</evidence>
<dbReference type="Pfam" id="PF09278">
    <property type="entry name" value="MerR-DNA-bind"/>
    <property type="match status" value="1"/>
</dbReference>
<keyword evidence="4" id="KW-0175">Coiled coil</keyword>
<dbReference type="InterPro" id="IPR000551">
    <property type="entry name" value="MerR-type_HTH_dom"/>
</dbReference>
<name>A0ABY4YWG1_9MICO</name>